<feature type="region of interest" description="Disordered" evidence="2">
    <location>
        <begin position="1"/>
        <end position="43"/>
    </location>
</feature>
<evidence type="ECO:0000256" key="1">
    <source>
        <dbReference type="SAM" id="Coils"/>
    </source>
</evidence>
<reference evidence="3 4" key="1">
    <citation type="submission" date="2019-07" db="EMBL/GenBank/DDBJ databases">
        <title>Genomics analysis of Aphanomyces spp. identifies a new class of oomycete effector associated with host adaptation.</title>
        <authorList>
            <person name="Gaulin E."/>
        </authorList>
    </citation>
    <scope>NUCLEOTIDE SEQUENCE [LARGE SCALE GENOMIC DNA]</scope>
    <source>
        <strain evidence="3 4">ATCC 201684</strain>
    </source>
</reference>
<evidence type="ECO:0008006" key="5">
    <source>
        <dbReference type="Google" id="ProtNLM"/>
    </source>
</evidence>
<gene>
    <name evidence="3" type="ORF">Ae201684_016522</name>
</gene>
<comment type="caution">
    <text evidence="3">The sequence shown here is derived from an EMBL/GenBank/DDBJ whole genome shotgun (WGS) entry which is preliminary data.</text>
</comment>
<name>A0A6G0WC99_9STRA</name>
<evidence type="ECO:0000256" key="2">
    <source>
        <dbReference type="SAM" id="MobiDB-lite"/>
    </source>
</evidence>
<evidence type="ECO:0000313" key="3">
    <source>
        <dbReference type="EMBL" id="KAF0724902.1"/>
    </source>
</evidence>
<dbReference type="EMBL" id="VJMJ01000256">
    <property type="protein sequence ID" value="KAF0724902.1"/>
    <property type="molecule type" value="Genomic_DNA"/>
</dbReference>
<evidence type="ECO:0000313" key="4">
    <source>
        <dbReference type="Proteomes" id="UP000481153"/>
    </source>
</evidence>
<keyword evidence="4" id="KW-1185">Reference proteome</keyword>
<dbReference type="CDD" id="cd14686">
    <property type="entry name" value="bZIP"/>
    <property type="match status" value="1"/>
</dbReference>
<feature type="compositionally biased region" description="Polar residues" evidence="2">
    <location>
        <begin position="1"/>
        <end position="10"/>
    </location>
</feature>
<dbReference type="VEuPathDB" id="FungiDB:AeMF1_002631"/>
<proteinExistence type="predicted"/>
<dbReference type="Proteomes" id="UP000481153">
    <property type="component" value="Unassembled WGS sequence"/>
</dbReference>
<keyword evidence="1" id="KW-0175">Coiled coil</keyword>
<feature type="coiled-coil region" evidence="1">
    <location>
        <begin position="48"/>
        <end position="82"/>
    </location>
</feature>
<dbReference type="AlphaFoldDB" id="A0A6G0WC99"/>
<protein>
    <recommendedName>
        <fullName evidence="5">BZIP domain-containing protein</fullName>
    </recommendedName>
</protein>
<sequence>MDDTTTTSPRKNGDKRADTTALDANSESSSDSEQKLEDKKLRRRAQIAKSARKHRIRQKSELQNLRKQVQDLQEALAKANCTSCLGMLDNPTGDDKPVSLRGLWLHAPLETDPGPGPNILHAFHHLPIDVDERRSKLLAIAKPGPLRMYTQILDETRSIPSFVPYVDARMTSLGAKTSIKFCRVCEITSFDHKTVSDMFWSLFWSFDDHGKVEIPGVCQRQLLSQLDETSHYEHVSYSVPNLPNVRLESFDVISRLSLPAYTIFTWESVDRDDAFPPTETAHTIRREEIGGVLFQTEMDAAGQLRTVLRTVVYSRPFVSTLPKTWRDMNEPFLHHFCRLNVMAEEQVSRRLLETLMTPSNPV</sequence>
<feature type="compositionally biased region" description="Polar residues" evidence="2">
    <location>
        <begin position="22"/>
        <end position="31"/>
    </location>
</feature>
<accession>A0A6G0WC99</accession>
<organism evidence="3 4">
    <name type="scientific">Aphanomyces euteiches</name>
    <dbReference type="NCBI Taxonomy" id="100861"/>
    <lineage>
        <taxon>Eukaryota</taxon>
        <taxon>Sar</taxon>
        <taxon>Stramenopiles</taxon>
        <taxon>Oomycota</taxon>
        <taxon>Saprolegniomycetes</taxon>
        <taxon>Saprolegniales</taxon>
        <taxon>Verrucalvaceae</taxon>
        <taxon>Aphanomyces</taxon>
    </lineage>
</organism>